<dbReference type="AlphaFoldDB" id="A0A4S4MZA8"/>
<keyword evidence="3" id="KW-1185">Reference proteome</keyword>
<sequence>MFIPPQLSAETAPGPEYNAFCYHDQYNSLDVHLDKLHVVDALTARDVAVYRLQSACASIRAKEQTIHKLEREKDEMKMSLDFLDTANRSKETTEVFAAQRGKLLDKISSLEAANKALKLDVDVLRTKQESMSALDTPRFNEMAEQTLKGFPFVEEDSEVLSEVKIAIPTAVTPVLPQEPNVFTTDDTMEPEERMKARHAILADLPIPSNMPTDTLIPIVIPPPFSIHDFLGTVQGDLKAQ</sequence>
<proteinExistence type="predicted"/>
<keyword evidence="1" id="KW-0175">Coiled coil</keyword>
<protein>
    <submittedName>
        <fullName evidence="2">Uncharacterized protein</fullName>
    </submittedName>
</protein>
<comment type="caution">
    <text evidence="2">The sequence shown here is derived from an EMBL/GenBank/DDBJ whole genome shotgun (WGS) entry which is preliminary data.</text>
</comment>
<dbReference type="OrthoDB" id="3219211at2759"/>
<accession>A0A4S4MZA8</accession>
<gene>
    <name evidence="2" type="ORF">EUX98_g2304</name>
</gene>
<evidence type="ECO:0000313" key="2">
    <source>
        <dbReference type="EMBL" id="THH31866.1"/>
    </source>
</evidence>
<feature type="coiled-coil region" evidence="1">
    <location>
        <begin position="52"/>
        <end position="127"/>
    </location>
</feature>
<dbReference type="Proteomes" id="UP000308730">
    <property type="component" value="Unassembled WGS sequence"/>
</dbReference>
<evidence type="ECO:0000313" key="3">
    <source>
        <dbReference type="Proteomes" id="UP000308730"/>
    </source>
</evidence>
<organism evidence="2 3">
    <name type="scientific">Antrodiella citrinella</name>
    <dbReference type="NCBI Taxonomy" id="2447956"/>
    <lineage>
        <taxon>Eukaryota</taxon>
        <taxon>Fungi</taxon>
        <taxon>Dikarya</taxon>
        <taxon>Basidiomycota</taxon>
        <taxon>Agaricomycotina</taxon>
        <taxon>Agaricomycetes</taxon>
        <taxon>Polyporales</taxon>
        <taxon>Steccherinaceae</taxon>
        <taxon>Antrodiella</taxon>
    </lineage>
</organism>
<dbReference type="EMBL" id="SGPM01000035">
    <property type="protein sequence ID" value="THH31866.1"/>
    <property type="molecule type" value="Genomic_DNA"/>
</dbReference>
<evidence type="ECO:0000256" key="1">
    <source>
        <dbReference type="SAM" id="Coils"/>
    </source>
</evidence>
<name>A0A4S4MZA8_9APHY</name>
<reference evidence="2 3" key="1">
    <citation type="submission" date="2019-02" db="EMBL/GenBank/DDBJ databases">
        <title>Genome sequencing of the rare red list fungi Antrodiella citrinella (Flaviporus citrinellus).</title>
        <authorList>
            <person name="Buettner E."/>
            <person name="Kellner H."/>
        </authorList>
    </citation>
    <scope>NUCLEOTIDE SEQUENCE [LARGE SCALE GENOMIC DNA]</scope>
    <source>
        <strain evidence="2 3">DSM 108506</strain>
    </source>
</reference>